<evidence type="ECO:0000256" key="4">
    <source>
        <dbReference type="ARBA" id="ARBA00023136"/>
    </source>
</evidence>
<keyword evidence="4" id="KW-0472">Membrane</keyword>
<evidence type="ECO:0000256" key="2">
    <source>
        <dbReference type="ARBA" id="ARBA00022692"/>
    </source>
</evidence>
<accession>A0A2W4VNQ7</accession>
<comment type="subcellular location">
    <subcellularLocation>
        <location evidence="1">Membrane</location>
        <topology evidence="1">Multi-pass membrane protein</topology>
    </subcellularLocation>
</comment>
<keyword evidence="3" id="KW-1133">Transmembrane helix</keyword>
<dbReference type="Pfam" id="PF05128">
    <property type="entry name" value="DUF697"/>
    <property type="match status" value="1"/>
</dbReference>
<proteinExistence type="predicted"/>
<reference evidence="6" key="1">
    <citation type="submission" date="2018-04" db="EMBL/GenBank/DDBJ databases">
        <authorList>
            <person name="Cornet L."/>
        </authorList>
    </citation>
    <scope>NUCLEOTIDE SEQUENCE [LARGE SCALE GENOMIC DNA]</scope>
</reference>
<dbReference type="SUPFAM" id="SSF52540">
    <property type="entry name" value="P-loop containing nucleoside triphosphate hydrolases"/>
    <property type="match status" value="1"/>
</dbReference>
<name>A0A2W4VNQ7_9CYAN</name>
<evidence type="ECO:0000256" key="3">
    <source>
        <dbReference type="ARBA" id="ARBA00022989"/>
    </source>
</evidence>
<organism evidence="5 6">
    <name type="scientific">Shackletoniella antarctica</name>
    <dbReference type="NCBI Taxonomy" id="268115"/>
    <lineage>
        <taxon>Bacteria</taxon>
        <taxon>Bacillati</taxon>
        <taxon>Cyanobacteriota</taxon>
        <taxon>Cyanophyceae</taxon>
        <taxon>Oculatellales</taxon>
        <taxon>Oculatellaceae</taxon>
        <taxon>Shackletoniella</taxon>
    </lineage>
</organism>
<reference evidence="5 6" key="2">
    <citation type="submission" date="2018-06" db="EMBL/GenBank/DDBJ databases">
        <title>Metagenomic assembly of (sub)arctic Cyanobacteria and their associated microbiome from non-axenic cultures.</title>
        <authorList>
            <person name="Baurain D."/>
        </authorList>
    </citation>
    <scope>NUCLEOTIDE SEQUENCE [LARGE SCALE GENOMIC DNA]</scope>
    <source>
        <strain evidence="5">ULC041bin1</strain>
    </source>
</reference>
<gene>
    <name evidence="5" type="ORF">DCF17_22395</name>
</gene>
<dbReference type="Proteomes" id="UP000249081">
    <property type="component" value="Unassembled WGS sequence"/>
</dbReference>
<keyword evidence="2" id="KW-0812">Transmembrane</keyword>
<dbReference type="AlphaFoldDB" id="A0A2W4VNQ7"/>
<dbReference type="InterPro" id="IPR021147">
    <property type="entry name" value="DUF697"/>
</dbReference>
<comment type="caution">
    <text evidence="5">The sequence shown here is derived from an EMBL/GenBank/DDBJ whole genome shotgun (WGS) entry which is preliminary data.</text>
</comment>
<dbReference type="EMBL" id="QBMN01000276">
    <property type="protein sequence ID" value="PZO33097.1"/>
    <property type="molecule type" value="Genomic_DNA"/>
</dbReference>
<evidence type="ECO:0008006" key="7">
    <source>
        <dbReference type="Google" id="ProtNLM"/>
    </source>
</evidence>
<sequence length="538" mass="56615">MGLEAMDQANTTTNTAAELKPRTGFKAIKRFKPARMLPNLLKQPLLVGGLGLSATLALLGSAHFNPLDSSTLLSALALGSGVWWWRRGDRPPAAPKAVAPPVVDRSRAETELAALLALIDSLAKESELASPEAVSPEALAAHRQGHRALIAELDRQVLRVAIAGDPRTGKTTLLSLLAAAESHPDLAFEEVSLAAALNGLGPDWLGYDALLLLTDGDITASALTLLRDRLIAGQGAVLVFNKQDHYDAADQQIILTQLLQQVATLPAAVPVVATAAAPRPIKVRRHQADGSVTETLETPAAAIADLTAALGEAIVAERPALVAATVLRRTQALGQRVQTDLNRVRRDRALPLIDQLQWVAGAAAFANPVPTLDLLATVAINGQLIMNLGKLYGFNLNLDEAKTAAGTLASLTVKLGLVELSTQVLTAVLKGHFATYVAGGLVQGLSAAYLTRMAGLSLVDYFEQAALAGTPTTDLSWESIGQRLQSTIQQNRQLSLLQTLTKQGIDILKPAQLPASTAPAVELTAEPVAEPVVVVEGK</sequence>
<evidence type="ECO:0000256" key="1">
    <source>
        <dbReference type="ARBA" id="ARBA00004141"/>
    </source>
</evidence>
<protein>
    <recommendedName>
        <fullName evidence="7">DUF697 domain-containing protein</fullName>
    </recommendedName>
</protein>
<dbReference type="InterPro" id="IPR027417">
    <property type="entry name" value="P-loop_NTPase"/>
</dbReference>
<evidence type="ECO:0000313" key="6">
    <source>
        <dbReference type="Proteomes" id="UP000249081"/>
    </source>
</evidence>
<dbReference type="GO" id="GO:0016020">
    <property type="term" value="C:membrane"/>
    <property type="evidence" value="ECO:0007669"/>
    <property type="project" value="UniProtKB-SubCell"/>
</dbReference>
<evidence type="ECO:0000313" key="5">
    <source>
        <dbReference type="EMBL" id="PZO33097.1"/>
    </source>
</evidence>